<dbReference type="PROSITE" id="PS50112">
    <property type="entry name" value="PAS"/>
    <property type="match status" value="1"/>
</dbReference>
<name>A0A6A6VNY3_9PLEO</name>
<feature type="region of interest" description="Disordered" evidence="4">
    <location>
        <begin position="1"/>
        <end position="29"/>
    </location>
</feature>
<feature type="domain" description="PAS" evidence="5">
    <location>
        <begin position="184"/>
        <end position="233"/>
    </location>
</feature>
<dbReference type="InterPro" id="IPR000700">
    <property type="entry name" value="PAS-assoc_C"/>
</dbReference>
<evidence type="ECO:0000256" key="3">
    <source>
        <dbReference type="ARBA" id="ARBA00022991"/>
    </source>
</evidence>
<dbReference type="Pfam" id="PF13426">
    <property type="entry name" value="PAS_9"/>
    <property type="match status" value="1"/>
</dbReference>
<evidence type="ECO:0008006" key="9">
    <source>
        <dbReference type="Google" id="ProtNLM"/>
    </source>
</evidence>
<evidence type="ECO:0000313" key="7">
    <source>
        <dbReference type="EMBL" id="KAF2752338.1"/>
    </source>
</evidence>
<feature type="region of interest" description="Disordered" evidence="4">
    <location>
        <begin position="579"/>
        <end position="602"/>
    </location>
</feature>
<dbReference type="InterPro" id="IPR000014">
    <property type="entry name" value="PAS"/>
</dbReference>
<proteinExistence type="predicted"/>
<feature type="compositionally biased region" description="Polar residues" evidence="4">
    <location>
        <begin position="17"/>
        <end position="26"/>
    </location>
</feature>
<dbReference type="EMBL" id="MU006561">
    <property type="protein sequence ID" value="KAF2752338.1"/>
    <property type="molecule type" value="Genomic_DNA"/>
</dbReference>
<feature type="compositionally biased region" description="Polar residues" evidence="4">
    <location>
        <begin position="591"/>
        <end position="602"/>
    </location>
</feature>
<feature type="compositionally biased region" description="Polar residues" evidence="4">
    <location>
        <begin position="522"/>
        <end position="535"/>
    </location>
</feature>
<dbReference type="SUPFAM" id="SSF55785">
    <property type="entry name" value="PYP-like sensor domain (PAS domain)"/>
    <property type="match status" value="1"/>
</dbReference>
<sequence length="602" mass="67299">MLNTAAPPTEHRRLLASTRSTTNPGRNNALDDPIEKAAALLVAPQHLNTILQEPDCIGPFAEFLRVFKPNSSYRVLQYYLKSLKAVRGIDYANAVSQELGNINFDSPVASYAFAGQTPAPVSHPPVEERLTAAFQSLIPDFVRFLVFKCNHAARIGIEQRVVHGSDQYKHLGRSFCMMSPAFLDNPIVFASEEFVRITGKPRKEVVGYNWRFLLGPKTDPIATERIRQAMRAGRYHTELLVNYHINGSVFISLLTLGPLRDLKGDVVYIFLSLNDVTELVHHDADLPAFRKLLRNETGQSENRARCLRRLSEILDPEEVDVVRRFGGTLERAFYNEPWFIVGAEDPLRILFTSPGYRLPGLAQSELLLHLDGPQEKLEEFHRCLLPEVEPEPVIMTFHWVTTANGVKARSRERWFDCTPMQDGEGRLTGWLIQMILVDEPYEVFLEPTSKAGKGVAIAESDDDWDVPLAAVLERLQSKQLTEGKAPQGATSKYANVHDETIRDDVDLAVLQSLAFDALDSGQPGQPSTSRNSQARATGGADENLTLAEIMRRRGNSKNAQPTGSAEDDLPLAEIMRRRGTQTQELHPLSRPSPNMTTMTIVS</sequence>
<organism evidence="7 8">
    <name type="scientific">Sporormia fimetaria CBS 119925</name>
    <dbReference type="NCBI Taxonomy" id="1340428"/>
    <lineage>
        <taxon>Eukaryota</taxon>
        <taxon>Fungi</taxon>
        <taxon>Dikarya</taxon>
        <taxon>Ascomycota</taxon>
        <taxon>Pezizomycotina</taxon>
        <taxon>Dothideomycetes</taxon>
        <taxon>Pleosporomycetidae</taxon>
        <taxon>Pleosporales</taxon>
        <taxon>Sporormiaceae</taxon>
        <taxon>Sporormia</taxon>
    </lineage>
</organism>
<evidence type="ECO:0000259" key="5">
    <source>
        <dbReference type="PROSITE" id="PS50112"/>
    </source>
</evidence>
<dbReference type="AlphaFoldDB" id="A0A6A6VNY3"/>
<dbReference type="Gene3D" id="3.30.450.20">
    <property type="entry name" value="PAS domain"/>
    <property type="match status" value="1"/>
</dbReference>
<dbReference type="Proteomes" id="UP000799440">
    <property type="component" value="Unassembled WGS sequence"/>
</dbReference>
<reference evidence="7" key="1">
    <citation type="journal article" date="2020" name="Stud. Mycol.">
        <title>101 Dothideomycetes genomes: a test case for predicting lifestyles and emergence of pathogens.</title>
        <authorList>
            <person name="Haridas S."/>
            <person name="Albert R."/>
            <person name="Binder M."/>
            <person name="Bloem J."/>
            <person name="Labutti K."/>
            <person name="Salamov A."/>
            <person name="Andreopoulos B."/>
            <person name="Baker S."/>
            <person name="Barry K."/>
            <person name="Bills G."/>
            <person name="Bluhm B."/>
            <person name="Cannon C."/>
            <person name="Castanera R."/>
            <person name="Culley D."/>
            <person name="Daum C."/>
            <person name="Ezra D."/>
            <person name="Gonzalez J."/>
            <person name="Henrissat B."/>
            <person name="Kuo A."/>
            <person name="Liang C."/>
            <person name="Lipzen A."/>
            <person name="Lutzoni F."/>
            <person name="Magnuson J."/>
            <person name="Mondo S."/>
            <person name="Nolan M."/>
            <person name="Ohm R."/>
            <person name="Pangilinan J."/>
            <person name="Park H.-J."/>
            <person name="Ramirez L."/>
            <person name="Alfaro M."/>
            <person name="Sun H."/>
            <person name="Tritt A."/>
            <person name="Yoshinaga Y."/>
            <person name="Zwiers L.-H."/>
            <person name="Turgeon B."/>
            <person name="Goodwin S."/>
            <person name="Spatafora J."/>
            <person name="Crous P."/>
            <person name="Grigoriev I."/>
        </authorList>
    </citation>
    <scope>NUCLEOTIDE SEQUENCE</scope>
    <source>
        <strain evidence="7">CBS 119925</strain>
    </source>
</reference>
<dbReference type="NCBIfam" id="TIGR00229">
    <property type="entry name" value="sensory_box"/>
    <property type="match status" value="1"/>
</dbReference>
<feature type="domain" description="PAC" evidence="6">
    <location>
        <begin position="235"/>
        <end position="288"/>
    </location>
</feature>
<accession>A0A6A6VNY3</accession>
<keyword evidence="2" id="KW-0288">FMN</keyword>
<evidence type="ECO:0000256" key="2">
    <source>
        <dbReference type="ARBA" id="ARBA00022643"/>
    </source>
</evidence>
<evidence type="ECO:0000256" key="1">
    <source>
        <dbReference type="ARBA" id="ARBA00022630"/>
    </source>
</evidence>
<dbReference type="GO" id="GO:0005634">
    <property type="term" value="C:nucleus"/>
    <property type="evidence" value="ECO:0007669"/>
    <property type="project" value="TreeGrafter"/>
</dbReference>
<protein>
    <recommendedName>
        <fullName evidence="9">PAC domain-containing protein</fullName>
    </recommendedName>
</protein>
<dbReference type="PANTHER" id="PTHR47429">
    <property type="entry name" value="PROTEIN TWIN LOV 1"/>
    <property type="match status" value="1"/>
</dbReference>
<keyword evidence="3" id="KW-0157">Chromophore</keyword>
<dbReference type="PROSITE" id="PS50113">
    <property type="entry name" value="PAC"/>
    <property type="match status" value="1"/>
</dbReference>
<evidence type="ECO:0000313" key="8">
    <source>
        <dbReference type="Proteomes" id="UP000799440"/>
    </source>
</evidence>
<dbReference type="OrthoDB" id="447251at2759"/>
<dbReference type="CDD" id="cd00130">
    <property type="entry name" value="PAS"/>
    <property type="match status" value="1"/>
</dbReference>
<keyword evidence="8" id="KW-1185">Reference proteome</keyword>
<gene>
    <name evidence="7" type="ORF">M011DRAFT_473567</name>
</gene>
<keyword evidence="1" id="KW-0285">Flavoprotein</keyword>
<dbReference type="PANTHER" id="PTHR47429:SF2">
    <property type="entry name" value="PROTEIN TWIN LOV 1"/>
    <property type="match status" value="1"/>
</dbReference>
<dbReference type="InterPro" id="IPR035965">
    <property type="entry name" value="PAS-like_dom_sf"/>
</dbReference>
<evidence type="ECO:0000256" key="4">
    <source>
        <dbReference type="SAM" id="MobiDB-lite"/>
    </source>
</evidence>
<feature type="region of interest" description="Disordered" evidence="4">
    <location>
        <begin position="518"/>
        <end position="542"/>
    </location>
</feature>
<evidence type="ECO:0000259" key="6">
    <source>
        <dbReference type="PROSITE" id="PS50113"/>
    </source>
</evidence>